<name>A0ABX1P2D8_9CYAN</name>
<dbReference type="RefSeq" id="WP_169153784.1">
    <property type="nucleotide sequence ID" value="NZ_CAWPJE010000330.1"/>
</dbReference>
<dbReference type="Pfam" id="PF13354">
    <property type="entry name" value="Beta-lactamase2"/>
    <property type="match status" value="1"/>
</dbReference>
<dbReference type="EMBL" id="QMEB01000013">
    <property type="protein sequence ID" value="NMG18494.1"/>
    <property type="molecule type" value="Genomic_DNA"/>
</dbReference>
<dbReference type="PANTHER" id="PTHR35333:SF3">
    <property type="entry name" value="BETA-LACTAMASE-TYPE TRANSPEPTIDASE FOLD CONTAINING PROTEIN"/>
    <property type="match status" value="1"/>
</dbReference>
<dbReference type="InterPro" id="IPR012338">
    <property type="entry name" value="Beta-lactam/transpept-like"/>
</dbReference>
<dbReference type="Proteomes" id="UP000718564">
    <property type="component" value="Unassembled WGS sequence"/>
</dbReference>
<dbReference type="Gene3D" id="3.40.710.10">
    <property type="entry name" value="DD-peptidase/beta-lactamase superfamily"/>
    <property type="match status" value="1"/>
</dbReference>
<dbReference type="SUPFAM" id="SSF56601">
    <property type="entry name" value="beta-lactamase/transpeptidase-like"/>
    <property type="match status" value="1"/>
</dbReference>
<dbReference type="InterPro" id="IPR045155">
    <property type="entry name" value="Beta-lactam_cat"/>
</dbReference>
<dbReference type="PANTHER" id="PTHR35333">
    <property type="entry name" value="BETA-LACTAMASE"/>
    <property type="match status" value="1"/>
</dbReference>
<evidence type="ECO:0000313" key="2">
    <source>
        <dbReference type="EMBL" id="NMG18494.1"/>
    </source>
</evidence>
<evidence type="ECO:0000259" key="1">
    <source>
        <dbReference type="Pfam" id="PF13354"/>
    </source>
</evidence>
<gene>
    <name evidence="2" type="ORF">DP116_03140</name>
</gene>
<comment type="caution">
    <text evidence="2">The sequence shown here is derived from an EMBL/GenBank/DDBJ whole genome shotgun (WGS) entry which is preliminary data.</text>
</comment>
<sequence>MPKWRKYQTFLHQFPKLNFAVKVNHLTVRVITLGVLVAVLITKYVSELVKPSTQQSLHVPTATSPLPVIQVAAKSSSKQNSKSLTPTVSTATSPLPVIQVVESSSKQNSKSLTPAVPVPDWAISRRLDATRIAKSLSIPSRQPEKQNSEVVYNLKKPPKFKDSQELQAIVNDVVDLAADENLPKEALSVTLINAKTGETAGYQQDIPRYPASVVKMFWMVVLYAQIERGFWQNEKDFAPYLAKMIQESDNEAASFIIDQVTGTRSESELNSEKFQLWKKKRQQLNRFFHQAGYKNLNIIQKTFPIDYLNLQEPEGSESQLLHQPVGNWNKITTKHAARLLYEMCYAEHAVSLQASRKMCGWLKRDLNPKVWQPPDSYDFNPVRTFFGESLPDTRVRLYSKAGGTSASRSEAAMVVTEDKKATYILAVFAPDSAYADDVEIFPKMSALVYKRMSSRSSRE</sequence>
<protein>
    <recommendedName>
        <fullName evidence="1">Beta-lactamase class A catalytic domain-containing protein</fullName>
    </recommendedName>
</protein>
<organism evidence="2 3">
    <name type="scientific">Brasilonema bromeliae SPC951</name>
    <dbReference type="NCBI Taxonomy" id="385972"/>
    <lineage>
        <taxon>Bacteria</taxon>
        <taxon>Bacillati</taxon>
        <taxon>Cyanobacteriota</taxon>
        <taxon>Cyanophyceae</taxon>
        <taxon>Nostocales</taxon>
        <taxon>Scytonemataceae</taxon>
        <taxon>Brasilonema</taxon>
        <taxon>Bromeliae group (in: Brasilonema)</taxon>
    </lineage>
</organism>
<reference evidence="2 3" key="1">
    <citation type="submission" date="2018-06" db="EMBL/GenBank/DDBJ databases">
        <title>Comparative genomics of Brasilonema spp. strains.</title>
        <authorList>
            <person name="Alvarenga D.O."/>
            <person name="Fiore M.F."/>
            <person name="Varani A.M."/>
        </authorList>
    </citation>
    <scope>NUCLEOTIDE SEQUENCE [LARGE SCALE GENOMIC DNA]</scope>
    <source>
        <strain evidence="2 3">SPC951</strain>
    </source>
</reference>
<proteinExistence type="predicted"/>
<evidence type="ECO:0000313" key="3">
    <source>
        <dbReference type="Proteomes" id="UP000718564"/>
    </source>
</evidence>
<keyword evidence="3" id="KW-1185">Reference proteome</keyword>
<dbReference type="InterPro" id="IPR000871">
    <property type="entry name" value="Beta-lactam_class-A"/>
</dbReference>
<feature type="domain" description="Beta-lactamase class A catalytic" evidence="1">
    <location>
        <begin position="241"/>
        <end position="428"/>
    </location>
</feature>
<accession>A0ABX1P2D8</accession>